<dbReference type="CDD" id="cd13365">
    <property type="entry name" value="PH_PLC_plant-like"/>
    <property type="match status" value="1"/>
</dbReference>
<dbReference type="GO" id="GO:0000226">
    <property type="term" value="P:microtubule cytoskeleton organization"/>
    <property type="evidence" value="ECO:0007669"/>
    <property type="project" value="TreeGrafter"/>
</dbReference>
<feature type="compositionally biased region" description="Basic and acidic residues" evidence="1">
    <location>
        <begin position="521"/>
        <end position="530"/>
    </location>
</feature>
<name>A0A9P7B2Y7_RHOMI</name>
<feature type="compositionally biased region" description="Low complexity" evidence="1">
    <location>
        <begin position="1600"/>
        <end position="1611"/>
    </location>
</feature>
<evidence type="ECO:0000256" key="1">
    <source>
        <dbReference type="SAM" id="MobiDB-lite"/>
    </source>
</evidence>
<feature type="compositionally biased region" description="Basic and acidic residues" evidence="1">
    <location>
        <begin position="500"/>
        <end position="512"/>
    </location>
</feature>
<feature type="region of interest" description="Disordered" evidence="1">
    <location>
        <begin position="97"/>
        <end position="117"/>
    </location>
</feature>
<dbReference type="Gene3D" id="2.30.29.30">
    <property type="entry name" value="Pleckstrin-homology domain (PH domain)/Phosphotyrosine-binding domain (PTB)"/>
    <property type="match status" value="1"/>
</dbReference>
<organism evidence="3 4">
    <name type="scientific">Rhodotorula mucilaginosa</name>
    <name type="common">Yeast</name>
    <name type="synonym">Rhodotorula rubra</name>
    <dbReference type="NCBI Taxonomy" id="5537"/>
    <lineage>
        <taxon>Eukaryota</taxon>
        <taxon>Fungi</taxon>
        <taxon>Dikarya</taxon>
        <taxon>Basidiomycota</taxon>
        <taxon>Pucciniomycotina</taxon>
        <taxon>Microbotryomycetes</taxon>
        <taxon>Sporidiobolales</taxon>
        <taxon>Sporidiobolaceae</taxon>
        <taxon>Rhodotorula</taxon>
    </lineage>
</organism>
<feature type="region of interest" description="Disordered" evidence="1">
    <location>
        <begin position="2044"/>
        <end position="2124"/>
    </location>
</feature>
<feature type="compositionally biased region" description="Basic and acidic residues" evidence="1">
    <location>
        <begin position="160"/>
        <end position="170"/>
    </location>
</feature>
<feature type="region of interest" description="Disordered" evidence="1">
    <location>
        <begin position="155"/>
        <end position="225"/>
    </location>
</feature>
<dbReference type="SUPFAM" id="SSF50729">
    <property type="entry name" value="PH domain-like"/>
    <property type="match status" value="1"/>
</dbReference>
<dbReference type="SMART" id="SM00233">
    <property type="entry name" value="PH"/>
    <property type="match status" value="1"/>
</dbReference>
<gene>
    <name evidence="3" type="ORF">C6P46_000424</name>
</gene>
<dbReference type="GO" id="GO:0005543">
    <property type="term" value="F:phospholipid binding"/>
    <property type="evidence" value="ECO:0007669"/>
    <property type="project" value="InterPro"/>
</dbReference>
<feature type="compositionally biased region" description="Low complexity" evidence="1">
    <location>
        <begin position="212"/>
        <end position="225"/>
    </location>
</feature>
<feature type="compositionally biased region" description="Polar residues" evidence="1">
    <location>
        <begin position="1711"/>
        <end position="1728"/>
    </location>
</feature>
<feature type="region of interest" description="Disordered" evidence="1">
    <location>
        <begin position="1561"/>
        <end position="1639"/>
    </location>
</feature>
<feature type="compositionally biased region" description="Low complexity" evidence="1">
    <location>
        <begin position="186"/>
        <end position="202"/>
    </location>
</feature>
<feature type="compositionally biased region" description="Basic and acidic residues" evidence="1">
    <location>
        <begin position="107"/>
        <end position="117"/>
    </location>
</feature>
<feature type="region of interest" description="Disordered" evidence="1">
    <location>
        <begin position="2138"/>
        <end position="2159"/>
    </location>
</feature>
<dbReference type="GO" id="GO:0005739">
    <property type="term" value="C:mitochondrion"/>
    <property type="evidence" value="ECO:0007669"/>
    <property type="project" value="TreeGrafter"/>
</dbReference>
<evidence type="ECO:0000313" key="3">
    <source>
        <dbReference type="EMBL" id="KAG0656105.1"/>
    </source>
</evidence>
<evidence type="ECO:0000313" key="4">
    <source>
        <dbReference type="Proteomes" id="UP000777482"/>
    </source>
</evidence>
<dbReference type="EMBL" id="PUHQ01000103">
    <property type="protein sequence ID" value="KAG0656105.1"/>
    <property type="molecule type" value="Genomic_DNA"/>
</dbReference>
<dbReference type="InterPro" id="IPR024774">
    <property type="entry name" value="PH_dom-Mcp5-type"/>
</dbReference>
<comment type="caution">
    <text evidence="3">The sequence shown here is derived from an EMBL/GenBank/DDBJ whole genome shotgun (WGS) entry which is preliminary data.</text>
</comment>
<feature type="compositionally biased region" description="Polar residues" evidence="1">
    <location>
        <begin position="2082"/>
        <end position="2093"/>
    </location>
</feature>
<feature type="region of interest" description="Disordered" evidence="1">
    <location>
        <begin position="1891"/>
        <end position="1931"/>
    </location>
</feature>
<dbReference type="PROSITE" id="PS50003">
    <property type="entry name" value="PH_DOMAIN"/>
    <property type="match status" value="1"/>
</dbReference>
<feature type="region of interest" description="Disordered" evidence="1">
    <location>
        <begin position="391"/>
        <end position="476"/>
    </location>
</feature>
<feature type="compositionally biased region" description="Polar residues" evidence="1">
    <location>
        <begin position="1323"/>
        <end position="1333"/>
    </location>
</feature>
<feature type="compositionally biased region" description="Basic and acidic residues" evidence="1">
    <location>
        <begin position="1337"/>
        <end position="1349"/>
    </location>
</feature>
<reference evidence="3 4" key="1">
    <citation type="submission" date="2020-11" db="EMBL/GenBank/DDBJ databases">
        <title>Kefir isolates.</title>
        <authorList>
            <person name="Marcisauskas S."/>
            <person name="Kim Y."/>
            <person name="Blasche S."/>
        </authorList>
    </citation>
    <scope>NUCLEOTIDE SEQUENCE [LARGE SCALE GENOMIC DNA]</scope>
    <source>
        <strain evidence="3 4">KR</strain>
    </source>
</reference>
<feature type="compositionally biased region" description="Low complexity" evidence="1">
    <location>
        <begin position="1913"/>
        <end position="1925"/>
    </location>
</feature>
<dbReference type="GO" id="GO:0015631">
    <property type="term" value="F:tubulin binding"/>
    <property type="evidence" value="ECO:0007669"/>
    <property type="project" value="TreeGrafter"/>
</dbReference>
<keyword evidence="4" id="KW-1185">Reference proteome</keyword>
<dbReference type="InterPro" id="IPR053005">
    <property type="entry name" value="Nuclear_Pos-Cytoskel_Interact"/>
</dbReference>
<proteinExistence type="predicted"/>
<feature type="region of interest" description="Disordered" evidence="1">
    <location>
        <begin position="314"/>
        <end position="376"/>
    </location>
</feature>
<feature type="compositionally biased region" description="Acidic residues" evidence="1">
    <location>
        <begin position="532"/>
        <end position="549"/>
    </location>
</feature>
<dbReference type="Pfam" id="PF12814">
    <property type="entry name" value="Mcp5_PH"/>
    <property type="match status" value="1"/>
</dbReference>
<feature type="domain" description="PH" evidence="2">
    <location>
        <begin position="1777"/>
        <end position="1888"/>
    </location>
</feature>
<protein>
    <recommendedName>
        <fullName evidence="2">PH domain-containing protein</fullName>
    </recommendedName>
</protein>
<feature type="region of interest" description="Disordered" evidence="1">
    <location>
        <begin position="498"/>
        <end position="646"/>
    </location>
</feature>
<dbReference type="PANTHER" id="PTHR28190">
    <property type="entry name" value="NUCLEAR MIGRATION PROTEIN NUM1"/>
    <property type="match status" value="1"/>
</dbReference>
<feature type="region of interest" description="Disordered" evidence="1">
    <location>
        <begin position="676"/>
        <end position="731"/>
    </location>
</feature>
<dbReference type="InterPro" id="IPR011993">
    <property type="entry name" value="PH-like_dom_sf"/>
</dbReference>
<feature type="region of interest" description="Disordered" evidence="1">
    <location>
        <begin position="1323"/>
        <end position="1396"/>
    </location>
</feature>
<feature type="compositionally biased region" description="Polar residues" evidence="1">
    <location>
        <begin position="2103"/>
        <end position="2123"/>
    </location>
</feature>
<feature type="compositionally biased region" description="Polar residues" evidence="1">
    <location>
        <begin position="33"/>
        <end position="44"/>
    </location>
</feature>
<feature type="compositionally biased region" description="Pro residues" evidence="1">
    <location>
        <begin position="1623"/>
        <end position="1635"/>
    </location>
</feature>
<dbReference type="PANTHER" id="PTHR28190:SF1">
    <property type="entry name" value="NUCLEAR MIGRATION PROTEIN NUM1"/>
    <property type="match status" value="1"/>
</dbReference>
<dbReference type="GO" id="GO:0032065">
    <property type="term" value="P:maintenance of protein location in cell cortex"/>
    <property type="evidence" value="ECO:0007669"/>
    <property type="project" value="InterPro"/>
</dbReference>
<evidence type="ECO:0000259" key="2">
    <source>
        <dbReference type="PROSITE" id="PS50003"/>
    </source>
</evidence>
<feature type="region of interest" description="Disordered" evidence="1">
    <location>
        <begin position="1"/>
        <end position="44"/>
    </location>
</feature>
<feature type="compositionally biased region" description="Basic residues" evidence="1">
    <location>
        <begin position="2047"/>
        <end position="2059"/>
    </location>
</feature>
<feature type="region of interest" description="Disordered" evidence="1">
    <location>
        <begin position="1708"/>
        <end position="1752"/>
    </location>
</feature>
<dbReference type="InterPro" id="IPR001849">
    <property type="entry name" value="PH_domain"/>
</dbReference>
<accession>A0A9P7B2Y7</accession>
<sequence>MARSVSPTGSVHSFLDSDPYPSAARRSHPTPPRSHSTASAITPTSLLDRLESHLRAKAEEVQLAGQLGQALLAQQQELEARIREIAEVSNRYAAAAAATESSGGESSDEREVGEETKKSLQLLEEELARWEGANSDLYQVVGTAAARGVPPITGAAAEDASSHDDADRNGAIHRPRAPSLSRKGSHANLSASSSSHSLADDSINLPTSINTASQSRRSRNAAAQHRTNDIELATEIGQSLLVEVRRLQALLQERDDKLKSLEKERDEKEAEVENALQARRAVEDEFEKYKEVNWELELASQDLRSSLSAAQSALQKAEQDRARHARDLASTRDQLDSQRLESERLAKDLDELKNKHETDMANMRKSHAGLQRDKSDLQGTLEGLKSELAARSRAIRRGPGGSPAPGTPGYRRGLPGHGDDEDGDGSSGEGDFFLRSTARRRTGEGFPSSAIGKDDLFGPGEGDSPSASPIQRAGFATEADSLRASLAHAQRQIQTLRTSLQREKQAKLELRRQLGGGAAGKDGRGDKVWGDDPLDGTDSEEEEDVDEIDGLALGHAVAPGDAGHVTESDPELDDHAFPSTTRARTPANGHLASPGWPRSARGSARGRRGGARIQSRVPSRLARAFGSPDSATTEEDSVEAGDSRSPTAHILSAGAADISADGASIFDHQFLAPTTDVNITDEDESFGGGESPLRRHRGVSVETEGSSAEPGESLADAFGDAGDRSRRHDRKGSLGSLASFLTDRKRRSRSESVAAVAEADEVAEAAAAASQHAVPVDWSDKATSTDFVEPEVRVERVEVPVPFEVIREVQVEKRVEVPVEVVREVTVEKIVEVPVDRIVEVEKRVEVPIDRIVEVPVDRLVEVEKRVEVPVDVVREVTVEKIVEVPVDRIVDVEKRVEVPVDRIVEVEKRVDVPFEVIKEIEKRVEVPVEVIREVIKEVPVEVERRVEVPVDRIVEVQVDRIVEVEKRVEVPVEVVREVEKRVEVEKVVEVPVDRIVEVEKRVEVPVEVVRTVEVEKRVEVPVDVERRVEVPVEKVVERIVEVPVEVIKTVEVEKIKTVEVPVEKIVERIVEKPVEVIREVERRVEVPVDRIVEVPVDRVVEKIVEKRIEVPVETIREVEKRVEVPVEVIKEVTVEVEKRVEVPVDRIVEVEKRVEVPVDRIVEVPVDRIVEVERRVEVPVDRIVEIQVDRIVEVEKRVEVPVDRIVEVPVDRIVEVERRVEVPVDRIVEVAVDRIVEVEKRVEVPVEVVREVEVEKVVERLVPAPALPCEACAAAALNPPTPIASSAARMEDRALANQPSLSELTAPIQAGDRDRTISSFAALQGLRSTPSEYSEDDARSDTTGRDPASRQTYYTDVETEYEDARESLGGAASSVGAPSFANGPRPSYPDSMHTRSTSLTDFVSVRSGRTTPFGDESDSDAEVLASREFQVDEEETQAFRRTLRGQAAQWQAAEAARTEGNEPEVRTVYVDKVVYVDKPVEVEKVVYVDRVVEVEKLVEVPVERVVERVVEVEVEKVVEKVVEKIVYVDRPVAAPSVHSKAPQVNSEGDELHEAVRTATAYLEEPESRPVTPSPSVPDLKGKELMGPPPLPSARKTASPRKSGTSSISSRRSTRHRDRASQPQPPSRPTSPPPADLLFRAQSPTFDDEYSRRSTLLAPPVASVADAPKLRSHASTLSAISQAEAPFTSLTADARPHTSLGIAATPRSLRFSRQQASQTSFRSMSDLSTEGPGARRMSMASEATSEGGYDAPEGARPAMGRAPGDSTDPQVIHAITQTMIGEFMHKYTRRKFGKELSENRHQRFFWLHPYTRTLYWSASDPGASTTSHAFSKSAYIEGVRQVLDPNPLPSGLHQHSIVIRTREREVKFTASTRERHDMWFAAIRYLIERPEGSSGPADPSVEVSQSPKTPIARTGTTRTRSKTLTGGDGPSDFFGIPDQIYTFGTASASDSRLTPKALPRWVPHGRNTVNGATASRPGTAAADYHRHSGSASLRSVSTYGEFGEGSLEVVDRDEIPAGLDGDADEFEGLENVRACCNGKHDVGSLSRRNRHSHHRHHHSSLSDLGARPSSSAPTTPGRARNKVSTNTLSSLSRKMSGLATPRKSASFSSKSTTQDSQPATATSARPFAALPTIFISPSASCPGNCPAARAELSVSAGAT</sequence>
<feature type="compositionally biased region" description="Basic and acidic residues" evidence="1">
    <location>
        <begin position="317"/>
        <end position="359"/>
    </location>
</feature>
<dbReference type="Proteomes" id="UP000777482">
    <property type="component" value="Unassembled WGS sequence"/>
</dbReference>
<dbReference type="GO" id="GO:0005938">
    <property type="term" value="C:cell cortex"/>
    <property type="evidence" value="ECO:0007669"/>
    <property type="project" value="InterPro"/>
</dbReference>
<feature type="compositionally biased region" description="Polar residues" evidence="1">
    <location>
        <begin position="1"/>
        <end position="11"/>
    </location>
</feature>
<dbReference type="OrthoDB" id="2149224at2759"/>
<feature type="region of interest" description="Disordered" evidence="1">
    <location>
        <begin position="1957"/>
        <end position="1986"/>
    </location>
</feature>